<gene>
    <name evidence="9" type="ORF">FHS81_001526</name>
</gene>
<comment type="function">
    <text evidence="6">Acetyltransferase implicated in the O-acetylation of Nod factors.</text>
</comment>
<protein>
    <recommendedName>
        <fullName evidence="7">Acetyltransferase</fullName>
        <ecNumber evidence="7">2.3.1.-</ecNumber>
    </recommendedName>
</protein>
<dbReference type="PROSITE" id="PS00101">
    <property type="entry name" value="HEXAPEP_TRANSFERASES"/>
    <property type="match status" value="1"/>
</dbReference>
<sequence length="202" mass="22121">MTRSKVTRFMTEMDKAAAGLLYDANYDPHILEQRRAAKRLLHELNGLHPDDEARRDDLLKRLLGKTGERLVVEWGFYCDYGFNIEVGENFYANVNLVILDGAKVVIGSNCFIAPNVGIYTAGHPLDSERRNMGLEYAHPITIGDDVWIGAGVSILPGARIGSGTVVAAGSVVRGEIPDGVICGGNPTRVIRAILPEDGLRYR</sequence>
<evidence type="ECO:0000256" key="5">
    <source>
        <dbReference type="ARBA" id="ARBA00023315"/>
    </source>
</evidence>
<dbReference type="PANTHER" id="PTHR43017">
    <property type="entry name" value="GALACTOSIDE O-ACETYLTRANSFERASE"/>
    <property type="match status" value="1"/>
</dbReference>
<dbReference type="SUPFAM" id="SSF51161">
    <property type="entry name" value="Trimeric LpxA-like enzymes"/>
    <property type="match status" value="1"/>
</dbReference>
<evidence type="ECO:0000256" key="6">
    <source>
        <dbReference type="ARBA" id="ARBA00055587"/>
    </source>
</evidence>
<keyword evidence="3 7" id="KW-0808">Transferase</keyword>
<evidence type="ECO:0000256" key="3">
    <source>
        <dbReference type="ARBA" id="ARBA00022679"/>
    </source>
</evidence>
<evidence type="ECO:0000313" key="10">
    <source>
        <dbReference type="Proteomes" id="UP000537592"/>
    </source>
</evidence>
<evidence type="ECO:0000259" key="8">
    <source>
        <dbReference type="SMART" id="SM01266"/>
    </source>
</evidence>
<feature type="domain" description="Maltose/galactoside acetyltransferase" evidence="8">
    <location>
        <begin position="13"/>
        <end position="68"/>
    </location>
</feature>
<evidence type="ECO:0000256" key="1">
    <source>
        <dbReference type="ARBA" id="ARBA00007274"/>
    </source>
</evidence>
<dbReference type="InterPro" id="IPR001451">
    <property type="entry name" value="Hexapep"/>
</dbReference>
<comment type="caution">
    <text evidence="9">The sequence shown here is derived from an EMBL/GenBank/DDBJ whole genome shotgun (WGS) entry which is preliminary data.</text>
</comment>
<keyword evidence="4" id="KW-0677">Repeat</keyword>
<dbReference type="Pfam" id="PF00132">
    <property type="entry name" value="Hexapep"/>
    <property type="match status" value="1"/>
</dbReference>
<comment type="similarity">
    <text evidence="1 7">Belongs to the transferase hexapeptide repeat family.</text>
</comment>
<dbReference type="Gene3D" id="2.160.10.10">
    <property type="entry name" value="Hexapeptide repeat proteins"/>
    <property type="match status" value="1"/>
</dbReference>
<dbReference type="PANTHER" id="PTHR43017:SF1">
    <property type="entry name" value="ACETYLTRANSFERASE YJL218W-RELATED"/>
    <property type="match status" value="1"/>
</dbReference>
<dbReference type="InterPro" id="IPR018357">
    <property type="entry name" value="Hexapep_transf_CS"/>
</dbReference>
<dbReference type="InterPro" id="IPR011004">
    <property type="entry name" value="Trimer_LpxA-like_sf"/>
</dbReference>
<evidence type="ECO:0000256" key="2">
    <source>
        <dbReference type="ARBA" id="ARBA00022458"/>
    </source>
</evidence>
<reference evidence="9 10" key="1">
    <citation type="submission" date="2020-08" db="EMBL/GenBank/DDBJ databases">
        <title>Genomic Encyclopedia of Type Strains, Phase IV (KMG-IV): sequencing the most valuable type-strain genomes for metagenomic binning, comparative biology and taxonomic classification.</title>
        <authorList>
            <person name="Goeker M."/>
        </authorList>
    </citation>
    <scope>NUCLEOTIDE SEQUENCE [LARGE SCALE GENOMIC DNA]</scope>
    <source>
        <strain evidence="9 10">DSM 28760</strain>
    </source>
</reference>
<dbReference type="SMART" id="SM01266">
    <property type="entry name" value="Mac"/>
    <property type="match status" value="1"/>
</dbReference>
<proteinExistence type="inferred from homology"/>
<evidence type="ECO:0000256" key="4">
    <source>
        <dbReference type="ARBA" id="ARBA00022737"/>
    </source>
</evidence>
<evidence type="ECO:0000313" key="9">
    <source>
        <dbReference type="EMBL" id="MBB3809444.1"/>
    </source>
</evidence>
<dbReference type="InterPro" id="IPR039369">
    <property type="entry name" value="LacA-like"/>
</dbReference>
<accession>A0A7W5Z3S5</accession>
<dbReference type="CDD" id="cd03357">
    <property type="entry name" value="LbH_MAT_GAT"/>
    <property type="match status" value="1"/>
</dbReference>
<dbReference type="AlphaFoldDB" id="A0A7W5Z3S5"/>
<dbReference type="Pfam" id="PF12464">
    <property type="entry name" value="Mac"/>
    <property type="match status" value="1"/>
</dbReference>
<dbReference type="RefSeq" id="WP_210281587.1">
    <property type="nucleotide sequence ID" value="NZ_JACICC010000003.1"/>
</dbReference>
<name>A0A7W5Z3S5_9HYPH</name>
<dbReference type="EMBL" id="JACICC010000003">
    <property type="protein sequence ID" value="MBB3809444.1"/>
    <property type="molecule type" value="Genomic_DNA"/>
</dbReference>
<dbReference type="Proteomes" id="UP000537592">
    <property type="component" value="Unassembled WGS sequence"/>
</dbReference>
<dbReference type="EC" id="2.3.1.-" evidence="7"/>
<keyword evidence="5 7" id="KW-0012">Acyltransferase</keyword>
<keyword evidence="2" id="KW-0536">Nodulation</keyword>
<keyword evidence="10" id="KW-1185">Reference proteome</keyword>
<evidence type="ECO:0000256" key="7">
    <source>
        <dbReference type="RuleBase" id="RU367021"/>
    </source>
</evidence>
<dbReference type="InterPro" id="IPR024688">
    <property type="entry name" value="Mac_dom"/>
</dbReference>
<organism evidence="9 10">
    <name type="scientific">Pseudochelatococcus contaminans</name>
    <dbReference type="NCBI Taxonomy" id="1538103"/>
    <lineage>
        <taxon>Bacteria</taxon>
        <taxon>Pseudomonadati</taxon>
        <taxon>Pseudomonadota</taxon>
        <taxon>Alphaproteobacteria</taxon>
        <taxon>Hyphomicrobiales</taxon>
        <taxon>Chelatococcaceae</taxon>
        <taxon>Pseudochelatococcus</taxon>
    </lineage>
</organism>
<dbReference type="FunFam" id="2.160.10.10:FF:000025">
    <property type="entry name" value="Hexapeptide-repeat containing-acetyltransferase"/>
    <property type="match status" value="1"/>
</dbReference>
<dbReference type="GO" id="GO:0008870">
    <property type="term" value="F:galactoside O-acetyltransferase activity"/>
    <property type="evidence" value="ECO:0007669"/>
    <property type="project" value="TreeGrafter"/>
</dbReference>